<evidence type="ECO:0008006" key="3">
    <source>
        <dbReference type="Google" id="ProtNLM"/>
    </source>
</evidence>
<comment type="caution">
    <text evidence="1">The sequence shown here is derived from an EMBL/GenBank/DDBJ whole genome shotgun (WGS) entry which is preliminary data.</text>
</comment>
<dbReference type="RefSeq" id="WP_284187030.1">
    <property type="nucleotide sequence ID" value="NZ_BSPX01000010.1"/>
</dbReference>
<reference evidence="2" key="1">
    <citation type="journal article" date="2019" name="Int. J. Syst. Evol. Microbiol.">
        <title>The Global Catalogue of Microorganisms (GCM) 10K type strain sequencing project: providing services to taxonomists for standard genome sequencing and annotation.</title>
        <authorList>
            <consortium name="The Broad Institute Genomics Platform"/>
            <consortium name="The Broad Institute Genome Sequencing Center for Infectious Disease"/>
            <person name="Wu L."/>
            <person name="Ma J."/>
        </authorList>
    </citation>
    <scope>NUCLEOTIDE SEQUENCE [LARGE SCALE GENOMIC DNA]</scope>
    <source>
        <strain evidence="2">NBRC 102407</strain>
    </source>
</reference>
<evidence type="ECO:0000313" key="1">
    <source>
        <dbReference type="EMBL" id="GLT21619.1"/>
    </source>
</evidence>
<keyword evidence="2" id="KW-1185">Reference proteome</keyword>
<dbReference type="Pfam" id="PF04891">
    <property type="entry name" value="NifQ"/>
    <property type="match status" value="1"/>
</dbReference>
<proteinExistence type="predicted"/>
<evidence type="ECO:0000313" key="2">
    <source>
        <dbReference type="Proteomes" id="UP001157167"/>
    </source>
</evidence>
<accession>A0ABQ6F9K2</accession>
<name>A0ABQ6F9K2_9RHOO</name>
<dbReference type="InterPro" id="IPR006975">
    <property type="entry name" value="NifQ"/>
</dbReference>
<protein>
    <recommendedName>
        <fullName evidence="3">Nitrogen fixation protein NifQ</fullName>
    </recommendedName>
</protein>
<sequence length="190" mass="20935">MNVLDRNAHHALAVAGLLAMPCHDHARFDPNRPLLASLLAGQRLGEGCLPPDLGLGERTCRQLITEYFTGLLMPAFPRSTDKVPEWSDLQKLLADHRAGQHASELWVADIIATACTGADHLWQDLGLASRDELSRLMRVNFPTLAAANTGDMKWKKFLYRQFCAAEGIYVCPAPSCGVCKDYAKCFGPEQ</sequence>
<dbReference type="EMBL" id="BSPX01000010">
    <property type="protein sequence ID" value="GLT21619.1"/>
    <property type="molecule type" value="Genomic_DNA"/>
</dbReference>
<gene>
    <name evidence="1" type="ORF">GCM10007933_10710</name>
</gene>
<organism evidence="1 2">
    <name type="scientific">Zoogloea oryzae</name>
    <dbReference type="NCBI Taxonomy" id="310767"/>
    <lineage>
        <taxon>Bacteria</taxon>
        <taxon>Pseudomonadati</taxon>
        <taxon>Pseudomonadota</taxon>
        <taxon>Betaproteobacteria</taxon>
        <taxon>Rhodocyclales</taxon>
        <taxon>Zoogloeaceae</taxon>
        <taxon>Zoogloea</taxon>
    </lineage>
</organism>
<dbReference type="Proteomes" id="UP001157167">
    <property type="component" value="Unassembled WGS sequence"/>
</dbReference>